<name>A0AAV4PVD6_9ARAC</name>
<evidence type="ECO:0008006" key="3">
    <source>
        <dbReference type="Google" id="ProtNLM"/>
    </source>
</evidence>
<comment type="caution">
    <text evidence="1">The sequence shown here is derived from an EMBL/GenBank/DDBJ whole genome shotgun (WGS) entry which is preliminary data.</text>
</comment>
<proteinExistence type="predicted"/>
<reference evidence="1 2" key="1">
    <citation type="submission" date="2021-06" db="EMBL/GenBank/DDBJ databases">
        <title>Caerostris darwini draft genome.</title>
        <authorList>
            <person name="Kono N."/>
            <person name="Arakawa K."/>
        </authorList>
    </citation>
    <scope>NUCLEOTIDE SEQUENCE [LARGE SCALE GENOMIC DNA]</scope>
</reference>
<protein>
    <recommendedName>
        <fullName evidence="3">SRCR domain-containing protein</fullName>
    </recommendedName>
</protein>
<dbReference type="AlphaFoldDB" id="A0AAV4PVD6"/>
<keyword evidence="2" id="KW-1185">Reference proteome</keyword>
<gene>
    <name evidence="1" type="primary">AVEN_45759_1</name>
    <name evidence="1" type="ORF">CDAR_460701</name>
</gene>
<accession>A0AAV4PVD6</accession>
<organism evidence="1 2">
    <name type="scientific">Caerostris darwini</name>
    <dbReference type="NCBI Taxonomy" id="1538125"/>
    <lineage>
        <taxon>Eukaryota</taxon>
        <taxon>Metazoa</taxon>
        <taxon>Ecdysozoa</taxon>
        <taxon>Arthropoda</taxon>
        <taxon>Chelicerata</taxon>
        <taxon>Arachnida</taxon>
        <taxon>Araneae</taxon>
        <taxon>Araneomorphae</taxon>
        <taxon>Entelegynae</taxon>
        <taxon>Araneoidea</taxon>
        <taxon>Araneidae</taxon>
        <taxon>Caerostris</taxon>
    </lineage>
</organism>
<dbReference type="EMBL" id="BPLQ01003352">
    <property type="protein sequence ID" value="GIX99836.1"/>
    <property type="molecule type" value="Genomic_DNA"/>
</dbReference>
<sequence length="353" mass="40144">MLEQSDDSNTKNNNIGFYLLLQGFCNARLSDKDSSKTLGSENYEKSTLTCTCGKFNKSIKKQIPWELADGIYRNELASNSNSNDLYKFIVNIKPFFRNCSVCEVEYSTCPGDQNNLDANSCFKNSVLFSIPQKNHSGNTEGNSSQHHRHVRQADLCAFPTSLATAELKCRIYPSSVMSRWDCNEVSREDCNKVSRWDCNKVSREDCNKVSRWDCNKVSREDCNKVSRWDCHKVSREDCNKVWDCHKVSREDCNKVSRWDSYVDCGVTLISGGKEECSTPTVKEPVSCKITCDHFENEAGGHSTHECDVNGNGHPNCLTALDLDQISSNCNMDELATQNFDSKKRHYTWQHHVI</sequence>
<dbReference type="Proteomes" id="UP001054837">
    <property type="component" value="Unassembled WGS sequence"/>
</dbReference>
<evidence type="ECO:0000313" key="2">
    <source>
        <dbReference type="Proteomes" id="UP001054837"/>
    </source>
</evidence>
<evidence type="ECO:0000313" key="1">
    <source>
        <dbReference type="EMBL" id="GIX99836.1"/>
    </source>
</evidence>